<dbReference type="Proteomes" id="UP000256253">
    <property type="component" value="Unassembled WGS sequence"/>
</dbReference>
<protein>
    <submittedName>
        <fullName evidence="3">Uncharacterized protein</fullName>
    </submittedName>
</protein>
<keyword evidence="2" id="KW-1133">Transmembrane helix</keyword>
<feature type="transmembrane region" description="Helical" evidence="2">
    <location>
        <begin position="133"/>
        <end position="156"/>
    </location>
</feature>
<comment type="caution">
    <text evidence="3">The sequence shown here is derived from an EMBL/GenBank/DDBJ whole genome shotgun (WGS) entry which is preliminary data.</text>
</comment>
<evidence type="ECO:0000256" key="2">
    <source>
        <dbReference type="SAM" id="Phobius"/>
    </source>
</evidence>
<proteinExistence type="predicted"/>
<evidence type="ECO:0000313" key="3">
    <source>
        <dbReference type="EMBL" id="REF31410.1"/>
    </source>
</evidence>
<keyword evidence="4" id="KW-1185">Reference proteome</keyword>
<organism evidence="3 4">
    <name type="scientific">Calidifontibacter indicus</name>
    <dbReference type="NCBI Taxonomy" id="419650"/>
    <lineage>
        <taxon>Bacteria</taxon>
        <taxon>Bacillati</taxon>
        <taxon>Actinomycetota</taxon>
        <taxon>Actinomycetes</taxon>
        <taxon>Micrococcales</taxon>
        <taxon>Dermacoccaceae</taxon>
        <taxon>Calidifontibacter</taxon>
    </lineage>
</organism>
<feature type="transmembrane region" description="Helical" evidence="2">
    <location>
        <begin position="12"/>
        <end position="39"/>
    </location>
</feature>
<accession>A0A3D9UTW6</accession>
<gene>
    <name evidence="3" type="ORF">DFJ65_2477</name>
</gene>
<dbReference type="EMBL" id="QTUA01000001">
    <property type="protein sequence ID" value="REF31410.1"/>
    <property type="molecule type" value="Genomic_DNA"/>
</dbReference>
<dbReference type="AlphaFoldDB" id="A0A3D9UTW6"/>
<keyword evidence="2" id="KW-0812">Transmembrane</keyword>
<reference evidence="3 4" key="1">
    <citation type="submission" date="2018-08" db="EMBL/GenBank/DDBJ databases">
        <title>Sequencing the genomes of 1000 actinobacteria strains.</title>
        <authorList>
            <person name="Klenk H.-P."/>
        </authorList>
    </citation>
    <scope>NUCLEOTIDE SEQUENCE [LARGE SCALE GENOMIC DNA]</scope>
    <source>
        <strain evidence="3 4">DSM 22967</strain>
    </source>
</reference>
<feature type="compositionally biased region" description="Acidic residues" evidence="1">
    <location>
        <begin position="56"/>
        <end position="69"/>
    </location>
</feature>
<sequence>MPSVSGASVTDMNWSSALIVAGIGVIAVVVGGLLTMLCFRVVDRGQQLTQHHSTGEDESGEPDDAEQPDDEHSVQAAASTLRGGAWIGALERLAIYSGLLIGWPEAIAIVLAVKGLGRYPELKNGNNSAVAERFIIGTFVSVLWACGCAGLTHWLIN</sequence>
<keyword evidence="2" id="KW-0472">Membrane</keyword>
<feature type="region of interest" description="Disordered" evidence="1">
    <location>
        <begin position="49"/>
        <end position="71"/>
    </location>
</feature>
<evidence type="ECO:0000313" key="4">
    <source>
        <dbReference type="Proteomes" id="UP000256253"/>
    </source>
</evidence>
<name>A0A3D9UTW6_9MICO</name>
<evidence type="ECO:0000256" key="1">
    <source>
        <dbReference type="SAM" id="MobiDB-lite"/>
    </source>
</evidence>